<sequence length="504" mass="52264">MSGTTSHPVHRHVLEAALHGDETVRLEERATALDQALVVGGSRLEPPVVARVGAVIDRVRERLELGVDHSVVALVGGTGSGKSSLFNAVCGLPLADVGVRRPTTSDITACVWATDGGALLDWLGVRPDRRTVRESLLDGEAEAPLRGMVLLDLPDHDSIAPEHREVVDRLLPQADLLVWVVDPQKYADDALHSGYLRGLVGHEASMVVVLNQVDTVPPEVRPELVADVGRLLQEDGLTGVSVLEASARTGEGVPALRERLADAVSARSLAARRAGAELNDAAVLLSSQVAPREPAPADLALGGVVDTLADAAGLPAVAGAVAAVVRGGSSVTPSFGPVQEDSVALARADWLTAATAGLPRAWRQDVAERVATTAELRLAVTDALAQVTVVARRSVAAAWLTGLAVVLVAAAVTIGSVALGSGFASVRANPWAPAGALLLLAGAVVALLASVSTRRAAAHRRAARVLREGRAALERVARGRLADPTVVALGEHRQTRELVDAARA</sequence>
<dbReference type="EMBL" id="CP002666">
    <property type="protein sequence ID" value="AEE45517.1"/>
    <property type="molecule type" value="Genomic_DNA"/>
</dbReference>
<dbReference type="AlphaFoldDB" id="F4H5R7"/>
<keyword evidence="4" id="KW-1185">Reference proteome</keyword>
<dbReference type="InterPro" id="IPR005662">
    <property type="entry name" value="GTPase_Era-like"/>
</dbReference>
<keyword evidence="1" id="KW-0472">Membrane</keyword>
<feature type="transmembrane region" description="Helical" evidence="1">
    <location>
        <begin position="431"/>
        <end position="451"/>
    </location>
</feature>
<dbReference type="GO" id="GO:0043024">
    <property type="term" value="F:ribosomal small subunit binding"/>
    <property type="evidence" value="ECO:0007669"/>
    <property type="project" value="TreeGrafter"/>
</dbReference>
<feature type="transmembrane region" description="Helical" evidence="1">
    <location>
        <begin position="396"/>
        <end position="419"/>
    </location>
</feature>
<reference evidence="3 4" key="1">
    <citation type="submission" date="2011-04" db="EMBL/GenBank/DDBJ databases">
        <title>Complete sequence of Cellulomonas fimi ATCC 484.</title>
        <authorList>
            <consortium name="US DOE Joint Genome Institute"/>
            <person name="Lucas S."/>
            <person name="Han J."/>
            <person name="Lapidus A."/>
            <person name="Cheng J.-F."/>
            <person name="Goodwin L."/>
            <person name="Pitluck S."/>
            <person name="Peters L."/>
            <person name="Chertkov O."/>
            <person name="Detter J.C."/>
            <person name="Han C."/>
            <person name="Tapia R."/>
            <person name="Land M."/>
            <person name="Hauser L."/>
            <person name="Kyrpides N."/>
            <person name="Ivanova N."/>
            <person name="Ovchinnikova G."/>
            <person name="Pagani I."/>
            <person name="Mead D."/>
            <person name="Brumm P."/>
            <person name="Woyke T."/>
        </authorList>
    </citation>
    <scope>NUCLEOTIDE SEQUENCE [LARGE SCALE GENOMIC DNA]</scope>
    <source>
        <strain evidence="4">ATCC 484 / DSM 20113 / JCM 1341 / NBRC 15513 / NCIMB 8980 / NCTC 7547</strain>
    </source>
</reference>
<organism evidence="3 4">
    <name type="scientific">Cellulomonas fimi (strain ATCC 484 / DSM 20113 / JCM 1341 / CCUG 24087 / LMG 16345 / NBRC 15513 / NCIMB 8980 / NCTC 7547 / NRS-133)</name>
    <dbReference type="NCBI Taxonomy" id="590998"/>
    <lineage>
        <taxon>Bacteria</taxon>
        <taxon>Bacillati</taxon>
        <taxon>Actinomycetota</taxon>
        <taxon>Actinomycetes</taxon>
        <taxon>Micrococcales</taxon>
        <taxon>Cellulomonadaceae</taxon>
        <taxon>Cellulomonas</taxon>
    </lineage>
</organism>
<keyword evidence="1" id="KW-0812">Transmembrane</keyword>
<dbReference type="eggNOG" id="COG0699">
    <property type="taxonomic scope" value="Bacteria"/>
</dbReference>
<feature type="domain" description="G" evidence="2">
    <location>
        <begin position="72"/>
        <end position="211"/>
    </location>
</feature>
<protein>
    <submittedName>
        <fullName evidence="3">Putative ABC transporter</fullName>
    </submittedName>
</protein>
<evidence type="ECO:0000313" key="4">
    <source>
        <dbReference type="Proteomes" id="UP000008460"/>
    </source>
</evidence>
<evidence type="ECO:0000256" key="1">
    <source>
        <dbReference type="SAM" id="Phobius"/>
    </source>
</evidence>
<proteinExistence type="predicted"/>
<dbReference type="GO" id="GO:0005525">
    <property type="term" value="F:GTP binding"/>
    <property type="evidence" value="ECO:0007669"/>
    <property type="project" value="InterPro"/>
</dbReference>
<keyword evidence="1" id="KW-1133">Transmembrane helix</keyword>
<dbReference type="Proteomes" id="UP000008460">
    <property type="component" value="Chromosome"/>
</dbReference>
<dbReference type="GO" id="GO:0019843">
    <property type="term" value="F:rRNA binding"/>
    <property type="evidence" value="ECO:0007669"/>
    <property type="project" value="TreeGrafter"/>
</dbReference>
<dbReference type="PANTHER" id="PTHR42698">
    <property type="entry name" value="GTPASE ERA"/>
    <property type="match status" value="1"/>
</dbReference>
<evidence type="ECO:0000259" key="2">
    <source>
        <dbReference type="Pfam" id="PF01926"/>
    </source>
</evidence>
<accession>F4H5R7</accession>
<dbReference type="InterPro" id="IPR027417">
    <property type="entry name" value="P-loop_NTPase"/>
</dbReference>
<dbReference type="InterPro" id="IPR006073">
    <property type="entry name" value="GTP-bd"/>
</dbReference>
<evidence type="ECO:0000313" key="3">
    <source>
        <dbReference type="EMBL" id="AEE45517.1"/>
    </source>
</evidence>
<dbReference type="Gene3D" id="3.40.50.300">
    <property type="entry name" value="P-loop containing nucleotide triphosphate hydrolases"/>
    <property type="match status" value="1"/>
</dbReference>
<dbReference type="GO" id="GO:0000028">
    <property type="term" value="P:ribosomal small subunit assembly"/>
    <property type="evidence" value="ECO:0007669"/>
    <property type="project" value="TreeGrafter"/>
</dbReference>
<name>F4H5R7_CELFA</name>
<dbReference type="PANTHER" id="PTHR42698:SF1">
    <property type="entry name" value="GTPASE ERA, MITOCHONDRIAL"/>
    <property type="match status" value="1"/>
</dbReference>
<dbReference type="STRING" id="590998.Celf_1382"/>
<dbReference type="KEGG" id="cfi:Celf_1382"/>
<dbReference type="Pfam" id="PF01926">
    <property type="entry name" value="MMR_HSR1"/>
    <property type="match status" value="1"/>
</dbReference>
<dbReference type="GO" id="GO:0005829">
    <property type="term" value="C:cytosol"/>
    <property type="evidence" value="ECO:0007669"/>
    <property type="project" value="TreeGrafter"/>
</dbReference>
<dbReference type="HOGENOM" id="CLU_016609_2_0_11"/>
<dbReference type="SUPFAM" id="SSF52540">
    <property type="entry name" value="P-loop containing nucleoside triphosphate hydrolases"/>
    <property type="match status" value="1"/>
</dbReference>
<gene>
    <name evidence="3" type="ordered locus">Celf_1382</name>
</gene>